<dbReference type="InterPro" id="IPR001881">
    <property type="entry name" value="EGF-like_Ca-bd_dom"/>
</dbReference>
<dbReference type="Gene3D" id="2.10.25.10">
    <property type="entry name" value="Laminin"/>
    <property type="match status" value="2"/>
</dbReference>
<evidence type="ECO:0000313" key="11">
    <source>
        <dbReference type="Proteomes" id="UP000734854"/>
    </source>
</evidence>
<evidence type="ECO:0000256" key="6">
    <source>
        <dbReference type="ARBA" id="ARBA00022989"/>
    </source>
</evidence>
<dbReference type="GO" id="GO:0030246">
    <property type="term" value="F:carbohydrate binding"/>
    <property type="evidence" value="ECO:0007669"/>
    <property type="project" value="UniProtKB-KW"/>
</dbReference>
<dbReference type="PROSITE" id="PS01187">
    <property type="entry name" value="EGF_CA"/>
    <property type="match status" value="1"/>
</dbReference>
<dbReference type="Proteomes" id="UP000734854">
    <property type="component" value="Unassembled WGS sequence"/>
</dbReference>
<evidence type="ECO:0000256" key="2">
    <source>
        <dbReference type="ARBA" id="ARBA00022536"/>
    </source>
</evidence>
<evidence type="ECO:0000256" key="3">
    <source>
        <dbReference type="ARBA" id="ARBA00022692"/>
    </source>
</evidence>
<keyword evidence="6" id="KW-1133">Transmembrane helix</keyword>
<dbReference type="GO" id="GO:0005540">
    <property type="term" value="F:hyaluronic acid binding"/>
    <property type="evidence" value="ECO:0007669"/>
    <property type="project" value="TreeGrafter"/>
</dbReference>
<keyword evidence="4" id="KW-0732">Signal</keyword>
<dbReference type="GO" id="GO:0016020">
    <property type="term" value="C:membrane"/>
    <property type="evidence" value="ECO:0007669"/>
    <property type="project" value="UniProtKB-SubCell"/>
</dbReference>
<dbReference type="InterPro" id="IPR049883">
    <property type="entry name" value="NOTCH1_EGF-like"/>
</dbReference>
<organism evidence="10 11">
    <name type="scientific">Zingiber officinale</name>
    <name type="common">Ginger</name>
    <name type="synonym">Amomum zingiber</name>
    <dbReference type="NCBI Taxonomy" id="94328"/>
    <lineage>
        <taxon>Eukaryota</taxon>
        <taxon>Viridiplantae</taxon>
        <taxon>Streptophyta</taxon>
        <taxon>Embryophyta</taxon>
        <taxon>Tracheophyta</taxon>
        <taxon>Spermatophyta</taxon>
        <taxon>Magnoliopsida</taxon>
        <taxon>Liliopsida</taxon>
        <taxon>Zingiberales</taxon>
        <taxon>Zingiberaceae</taxon>
        <taxon>Zingiber</taxon>
    </lineage>
</organism>
<accession>A0A8J5IAN7</accession>
<keyword evidence="8" id="KW-1015">Disulfide bond</keyword>
<reference evidence="10 11" key="1">
    <citation type="submission" date="2020-08" db="EMBL/GenBank/DDBJ databases">
        <title>Plant Genome Project.</title>
        <authorList>
            <person name="Zhang R.-G."/>
        </authorList>
    </citation>
    <scope>NUCLEOTIDE SEQUENCE [LARGE SCALE GENOMIC DNA]</scope>
    <source>
        <tissue evidence="10">Rhizome</tissue>
    </source>
</reference>
<evidence type="ECO:0000313" key="10">
    <source>
        <dbReference type="EMBL" id="KAG6536830.1"/>
    </source>
</evidence>
<gene>
    <name evidence="10" type="ORF">ZIOFF_001901</name>
</gene>
<feature type="domain" description="EGF-like calcium-binding" evidence="9">
    <location>
        <begin position="31"/>
        <end position="71"/>
    </location>
</feature>
<evidence type="ECO:0000256" key="8">
    <source>
        <dbReference type="ARBA" id="ARBA00023157"/>
    </source>
</evidence>
<dbReference type="GO" id="GO:0005509">
    <property type="term" value="F:calcium ion binding"/>
    <property type="evidence" value="ECO:0007669"/>
    <property type="project" value="InterPro"/>
</dbReference>
<comment type="subcellular location">
    <subcellularLocation>
        <location evidence="1">Membrane</location>
        <topology evidence="1">Single-pass type I membrane protein</topology>
    </subcellularLocation>
</comment>
<dbReference type="Pfam" id="PF07645">
    <property type="entry name" value="EGF_CA"/>
    <property type="match status" value="1"/>
</dbReference>
<keyword evidence="11" id="KW-1185">Reference proteome</keyword>
<evidence type="ECO:0000256" key="5">
    <source>
        <dbReference type="ARBA" id="ARBA00022734"/>
    </source>
</evidence>
<dbReference type="PANTHER" id="PTHR14789">
    <property type="entry name" value="CHONDROLECTIN VARIANT CHODLFDELTAE"/>
    <property type="match status" value="1"/>
</dbReference>
<keyword evidence="3" id="KW-0812">Transmembrane</keyword>
<dbReference type="CDD" id="cd00054">
    <property type="entry name" value="EGF_CA"/>
    <property type="match status" value="1"/>
</dbReference>
<sequence>MTQEMAKLWGYRCKCKDGYVGNLYLPDGCKDIDECNSSLTVCNGICINTEGGFNCICPPGTSRDPLHGACVSSGKKKSFIRGSPWGKHWNKPFDFMHIIDHPN</sequence>
<evidence type="ECO:0000259" key="9">
    <source>
        <dbReference type="SMART" id="SM00179"/>
    </source>
</evidence>
<evidence type="ECO:0000256" key="7">
    <source>
        <dbReference type="ARBA" id="ARBA00023136"/>
    </source>
</evidence>
<proteinExistence type="predicted"/>
<keyword evidence="7" id="KW-0472">Membrane</keyword>
<evidence type="ECO:0000256" key="1">
    <source>
        <dbReference type="ARBA" id="ARBA00004479"/>
    </source>
</evidence>
<dbReference type="InterPro" id="IPR018097">
    <property type="entry name" value="EGF_Ca-bd_CS"/>
</dbReference>
<name>A0A8J5IAN7_ZINOF</name>
<dbReference type="PANTHER" id="PTHR14789:SF2">
    <property type="entry name" value="LAYILIN"/>
    <property type="match status" value="1"/>
</dbReference>
<evidence type="ECO:0000256" key="4">
    <source>
        <dbReference type="ARBA" id="ARBA00022729"/>
    </source>
</evidence>
<dbReference type="SMART" id="SM00179">
    <property type="entry name" value="EGF_CA"/>
    <property type="match status" value="1"/>
</dbReference>
<dbReference type="InterPro" id="IPR051505">
    <property type="entry name" value="C-type_lectin_domain"/>
</dbReference>
<dbReference type="SUPFAM" id="SSF57196">
    <property type="entry name" value="EGF/Laminin"/>
    <property type="match status" value="1"/>
</dbReference>
<dbReference type="FunFam" id="2.10.25.10:FF:000002">
    <property type="entry name" value="Latent-transforming growth factor beta-binding protein 3"/>
    <property type="match status" value="1"/>
</dbReference>
<keyword evidence="2" id="KW-0245">EGF-like domain</keyword>
<protein>
    <recommendedName>
        <fullName evidence="9">EGF-like calcium-binding domain-containing protein</fullName>
    </recommendedName>
</protein>
<keyword evidence="5" id="KW-0430">Lectin</keyword>
<comment type="caution">
    <text evidence="10">The sequence shown here is derived from an EMBL/GenBank/DDBJ whole genome shotgun (WGS) entry which is preliminary data.</text>
</comment>
<dbReference type="AlphaFoldDB" id="A0A8J5IAN7"/>
<dbReference type="EMBL" id="JACMSC010000001">
    <property type="protein sequence ID" value="KAG6536830.1"/>
    <property type="molecule type" value="Genomic_DNA"/>
</dbReference>